<feature type="domain" description="ABC transporter" evidence="4">
    <location>
        <begin position="2"/>
        <end position="234"/>
    </location>
</feature>
<evidence type="ECO:0000256" key="3">
    <source>
        <dbReference type="ARBA" id="ARBA00022840"/>
    </source>
</evidence>
<dbReference type="GO" id="GO:0005524">
    <property type="term" value="F:ATP binding"/>
    <property type="evidence" value="ECO:0007669"/>
    <property type="project" value="UniProtKB-KW"/>
</dbReference>
<dbReference type="SMART" id="SM00382">
    <property type="entry name" value="AAA"/>
    <property type="match status" value="1"/>
</dbReference>
<accession>A0ABT3PTI1</accession>
<dbReference type="InterPro" id="IPR017871">
    <property type="entry name" value="ABC_transporter-like_CS"/>
</dbReference>
<organism evidence="5 6">
    <name type="scientific">Fodinibius salsisoli</name>
    <dbReference type="NCBI Taxonomy" id="2820877"/>
    <lineage>
        <taxon>Bacteria</taxon>
        <taxon>Pseudomonadati</taxon>
        <taxon>Balneolota</taxon>
        <taxon>Balneolia</taxon>
        <taxon>Balneolales</taxon>
        <taxon>Balneolaceae</taxon>
        <taxon>Fodinibius</taxon>
    </lineage>
</organism>
<gene>
    <name evidence="5" type="ORF">J6I44_20050</name>
</gene>
<keyword evidence="2" id="KW-0547">Nucleotide-binding</keyword>
<dbReference type="SUPFAM" id="SSF52540">
    <property type="entry name" value="P-loop containing nucleoside triphosphate hydrolases"/>
    <property type="match status" value="1"/>
</dbReference>
<dbReference type="PROSITE" id="PS50893">
    <property type="entry name" value="ABC_TRANSPORTER_2"/>
    <property type="match status" value="1"/>
</dbReference>
<dbReference type="Pfam" id="PF00005">
    <property type="entry name" value="ABC_tran"/>
    <property type="match status" value="1"/>
</dbReference>
<dbReference type="PANTHER" id="PTHR42781:SF4">
    <property type="entry name" value="SPERMIDINE_PUTRESCINE IMPORT ATP-BINDING PROTEIN POTA"/>
    <property type="match status" value="1"/>
</dbReference>
<dbReference type="RefSeq" id="WP_265768038.1">
    <property type="nucleotide sequence ID" value="NZ_JAGGJA010000024.1"/>
</dbReference>
<dbReference type="PANTHER" id="PTHR42781">
    <property type="entry name" value="SPERMIDINE/PUTRESCINE IMPORT ATP-BINDING PROTEIN POTA"/>
    <property type="match status" value="1"/>
</dbReference>
<dbReference type="Gene3D" id="3.40.50.300">
    <property type="entry name" value="P-loop containing nucleotide triphosphate hydrolases"/>
    <property type="match status" value="1"/>
</dbReference>
<dbReference type="InterPro" id="IPR027417">
    <property type="entry name" value="P-loop_NTPase"/>
</dbReference>
<dbReference type="EMBL" id="JAGGJA010000024">
    <property type="protein sequence ID" value="MCW9709165.1"/>
    <property type="molecule type" value="Genomic_DNA"/>
</dbReference>
<keyword evidence="3 5" id="KW-0067">ATP-binding</keyword>
<evidence type="ECO:0000313" key="5">
    <source>
        <dbReference type="EMBL" id="MCW9709165.1"/>
    </source>
</evidence>
<reference evidence="5 6" key="1">
    <citation type="submission" date="2021-03" db="EMBL/GenBank/DDBJ databases">
        <title>Aliifodinibius sp. nov., a new bacterium isolated from saline soil.</title>
        <authorList>
            <person name="Galisteo C."/>
            <person name="De La Haba R."/>
            <person name="Sanchez-Porro C."/>
            <person name="Ventosa A."/>
        </authorList>
    </citation>
    <scope>NUCLEOTIDE SEQUENCE [LARGE SCALE GENOMIC DNA]</scope>
    <source>
        <strain evidence="5 6">1BSP15-2V2</strain>
    </source>
</reference>
<evidence type="ECO:0000256" key="1">
    <source>
        <dbReference type="ARBA" id="ARBA00022448"/>
    </source>
</evidence>
<keyword evidence="1" id="KW-0813">Transport</keyword>
<name>A0ABT3PTI1_9BACT</name>
<proteinExistence type="predicted"/>
<protein>
    <submittedName>
        <fullName evidence="5">ATP-binding cassette domain-containing protein</fullName>
    </submittedName>
</protein>
<comment type="caution">
    <text evidence="5">The sequence shown here is derived from an EMBL/GenBank/DDBJ whole genome shotgun (WGS) entry which is preliminary data.</text>
</comment>
<evidence type="ECO:0000313" key="6">
    <source>
        <dbReference type="Proteomes" id="UP001207918"/>
    </source>
</evidence>
<dbReference type="InterPro" id="IPR003439">
    <property type="entry name" value="ABC_transporter-like_ATP-bd"/>
</dbReference>
<dbReference type="Proteomes" id="UP001207918">
    <property type="component" value="Unassembled WGS sequence"/>
</dbReference>
<keyword evidence="6" id="KW-1185">Reference proteome</keyword>
<evidence type="ECO:0000259" key="4">
    <source>
        <dbReference type="PROSITE" id="PS50893"/>
    </source>
</evidence>
<dbReference type="InterPro" id="IPR050093">
    <property type="entry name" value="ABC_SmlMolc_Importer"/>
</dbReference>
<dbReference type="InterPro" id="IPR003593">
    <property type="entry name" value="AAA+_ATPase"/>
</dbReference>
<evidence type="ECO:0000256" key="2">
    <source>
        <dbReference type="ARBA" id="ARBA00022741"/>
    </source>
</evidence>
<dbReference type="PROSITE" id="PS00211">
    <property type="entry name" value="ABC_TRANSPORTER_1"/>
    <property type="match status" value="1"/>
</dbReference>
<sequence>MIQLSAYKELNPDGATPSVDLQLTVNPGERLGIMGHSGAGKTTLLKILAGLIKPDHGQLYINGKPWMDTEKGIYLPPQKRNIGFVFQEYALFPNMTVQQNLEFAFSDRINQSRLRAIIEMLGIASVSSQKPATLSGGQKQRVALGRALIRDPDLLLLDEPLSALDPAMRGQLQKDLKRITSQFDGTIVLVSHNPIELIELTDRAIILENGTITADGRPSQLLSRGASAKAGAAKIIDILPQEEVLIARSAHGLIHIPYCPFEHADLDVGDQVTLSAKNIEIKKEGNLSI</sequence>